<keyword evidence="3" id="KW-1185">Reference proteome</keyword>
<organism evidence="2 3">
    <name type="scientific">Kolteria novifilia</name>
    <dbReference type="NCBI Taxonomy" id="2527975"/>
    <lineage>
        <taxon>Bacteria</taxon>
        <taxon>Pseudomonadati</taxon>
        <taxon>Planctomycetota</taxon>
        <taxon>Planctomycetia</taxon>
        <taxon>Kolteriales</taxon>
        <taxon>Kolteriaceae</taxon>
        <taxon>Kolteria</taxon>
    </lineage>
</organism>
<dbReference type="OrthoDB" id="257472at2"/>
<sequence length="354" mass="38395" precursor="true">MPAYRRSLFALTLLSALTSSLKAESPRITSISDVAFSSSGESLGASPCLEETAAGCCSTCKPLGRGLFAPEPHGARTLFRWNVEGDEETEPFCPFNEPLVGDRPDFTEASSTVGKGVLQIESGYTYVYDSEAGVVSQSHVYPEILVRLGMIANWFEFRFGYTYTNITEDEPGAFTSLNGSEDIYLGAKLMLTEQRGLLPEMTILPQMTIPTGSPSLTNKQVLPGVNWLYSWAVNDLVAVAGSTQINRSFQDAFTFFDPGSGGLGPINVDPEYHTEFAQSATAGFSLIEDKLGAFTEWFALVPVAANGGERTQHYFDGGFTYLVNNNLQFDIRVGVGLNEASDDFFTGTGAIARF</sequence>
<dbReference type="RefSeq" id="WP_145258935.1">
    <property type="nucleotide sequence ID" value="NZ_CP036279.1"/>
</dbReference>
<dbReference type="Pfam" id="PF13557">
    <property type="entry name" value="Phenol_MetA_deg"/>
    <property type="match status" value="1"/>
</dbReference>
<evidence type="ECO:0000313" key="3">
    <source>
        <dbReference type="Proteomes" id="UP000317093"/>
    </source>
</evidence>
<dbReference type="Proteomes" id="UP000317093">
    <property type="component" value="Chromosome"/>
</dbReference>
<dbReference type="AlphaFoldDB" id="A0A518B5N9"/>
<gene>
    <name evidence="2" type="ORF">Pan216_31600</name>
</gene>
<name>A0A518B5N9_9BACT</name>
<evidence type="ECO:0000256" key="1">
    <source>
        <dbReference type="SAM" id="SignalP"/>
    </source>
</evidence>
<dbReference type="EMBL" id="CP036279">
    <property type="protein sequence ID" value="QDU62293.1"/>
    <property type="molecule type" value="Genomic_DNA"/>
</dbReference>
<accession>A0A518B5N9</accession>
<evidence type="ECO:0008006" key="4">
    <source>
        <dbReference type="Google" id="ProtNLM"/>
    </source>
</evidence>
<proteinExistence type="predicted"/>
<dbReference type="InterPro" id="IPR025737">
    <property type="entry name" value="FApF"/>
</dbReference>
<keyword evidence="1" id="KW-0732">Signal</keyword>
<evidence type="ECO:0000313" key="2">
    <source>
        <dbReference type="EMBL" id="QDU62293.1"/>
    </source>
</evidence>
<dbReference type="KEGG" id="knv:Pan216_31600"/>
<feature type="chain" id="PRO_5022054551" description="MetA-pathway of phenol degradation" evidence="1">
    <location>
        <begin position="24"/>
        <end position="354"/>
    </location>
</feature>
<feature type="signal peptide" evidence="1">
    <location>
        <begin position="1"/>
        <end position="23"/>
    </location>
</feature>
<reference evidence="2 3" key="1">
    <citation type="submission" date="2019-02" db="EMBL/GenBank/DDBJ databases">
        <title>Deep-cultivation of Planctomycetes and their phenomic and genomic characterization uncovers novel biology.</title>
        <authorList>
            <person name="Wiegand S."/>
            <person name="Jogler M."/>
            <person name="Boedeker C."/>
            <person name="Pinto D."/>
            <person name="Vollmers J."/>
            <person name="Rivas-Marin E."/>
            <person name="Kohn T."/>
            <person name="Peeters S.H."/>
            <person name="Heuer A."/>
            <person name="Rast P."/>
            <person name="Oberbeckmann S."/>
            <person name="Bunk B."/>
            <person name="Jeske O."/>
            <person name="Meyerdierks A."/>
            <person name="Storesund J.E."/>
            <person name="Kallscheuer N."/>
            <person name="Luecker S."/>
            <person name="Lage O.M."/>
            <person name="Pohl T."/>
            <person name="Merkel B.J."/>
            <person name="Hornburger P."/>
            <person name="Mueller R.-W."/>
            <person name="Bruemmer F."/>
            <person name="Labrenz M."/>
            <person name="Spormann A.M."/>
            <person name="Op den Camp H."/>
            <person name="Overmann J."/>
            <person name="Amann R."/>
            <person name="Jetten M.S.M."/>
            <person name="Mascher T."/>
            <person name="Medema M.H."/>
            <person name="Devos D.P."/>
            <person name="Kaster A.-K."/>
            <person name="Ovreas L."/>
            <person name="Rohde M."/>
            <person name="Galperin M.Y."/>
            <person name="Jogler C."/>
        </authorList>
    </citation>
    <scope>NUCLEOTIDE SEQUENCE [LARGE SCALE GENOMIC DNA]</scope>
    <source>
        <strain evidence="2 3">Pan216</strain>
    </source>
</reference>
<protein>
    <recommendedName>
        <fullName evidence="4">MetA-pathway of phenol degradation</fullName>
    </recommendedName>
</protein>